<proteinExistence type="inferred from homology"/>
<dbReference type="InterPro" id="IPR025110">
    <property type="entry name" value="AMP-bd_C"/>
</dbReference>
<dbReference type="Gene3D" id="3.30.300.30">
    <property type="match status" value="1"/>
</dbReference>
<dbReference type="GO" id="GO:0006633">
    <property type="term" value="P:fatty acid biosynthetic process"/>
    <property type="evidence" value="ECO:0007669"/>
    <property type="project" value="TreeGrafter"/>
</dbReference>
<evidence type="ECO:0000256" key="1">
    <source>
        <dbReference type="ARBA" id="ARBA00006432"/>
    </source>
</evidence>
<dbReference type="AlphaFoldDB" id="A0A7W7M402"/>
<dbReference type="Proteomes" id="UP000540191">
    <property type="component" value="Unassembled WGS sequence"/>
</dbReference>
<dbReference type="GO" id="GO:0006637">
    <property type="term" value="P:acyl-CoA metabolic process"/>
    <property type="evidence" value="ECO:0007669"/>
    <property type="project" value="TreeGrafter"/>
</dbReference>
<keyword evidence="4" id="KW-0067">ATP-binding</keyword>
<evidence type="ECO:0000256" key="4">
    <source>
        <dbReference type="ARBA" id="ARBA00022840"/>
    </source>
</evidence>
<dbReference type="GO" id="GO:0003987">
    <property type="term" value="F:acetate-CoA ligase activity"/>
    <property type="evidence" value="ECO:0007669"/>
    <property type="project" value="UniProtKB-EC"/>
</dbReference>
<gene>
    <name evidence="7" type="ORF">HDA30_001652</name>
</gene>
<name>A0A7W7M402_9MICC</name>
<dbReference type="Pfam" id="PF00501">
    <property type="entry name" value="AMP-binding"/>
    <property type="match status" value="1"/>
</dbReference>
<dbReference type="InterPro" id="IPR042099">
    <property type="entry name" value="ANL_N_sf"/>
</dbReference>
<dbReference type="InterPro" id="IPR045851">
    <property type="entry name" value="AMP-bd_C_sf"/>
</dbReference>
<dbReference type="GO" id="GO:0004321">
    <property type="term" value="F:fatty-acyl-CoA synthase activity"/>
    <property type="evidence" value="ECO:0007669"/>
    <property type="project" value="TreeGrafter"/>
</dbReference>
<comment type="similarity">
    <text evidence="1">Belongs to the ATP-dependent AMP-binding enzyme family.</text>
</comment>
<evidence type="ECO:0000313" key="7">
    <source>
        <dbReference type="EMBL" id="MBB4736144.1"/>
    </source>
</evidence>
<accession>A0A7W7M402</accession>
<dbReference type="RefSeq" id="WP_221419065.1">
    <property type="nucleotide sequence ID" value="NZ_JACHNA010000001.1"/>
</dbReference>
<organism evidence="7 8">
    <name type="scientific">Micrococcus cohnii</name>
    <dbReference type="NCBI Taxonomy" id="993416"/>
    <lineage>
        <taxon>Bacteria</taxon>
        <taxon>Bacillati</taxon>
        <taxon>Actinomycetota</taxon>
        <taxon>Actinomycetes</taxon>
        <taxon>Micrococcales</taxon>
        <taxon>Micrococcaceae</taxon>
        <taxon>Micrococcus</taxon>
    </lineage>
</organism>
<keyword evidence="8" id="KW-1185">Reference proteome</keyword>
<keyword evidence="2 7" id="KW-0436">Ligase</keyword>
<dbReference type="GO" id="GO:0015645">
    <property type="term" value="F:fatty acid ligase activity"/>
    <property type="evidence" value="ECO:0007669"/>
    <property type="project" value="TreeGrafter"/>
</dbReference>
<dbReference type="EMBL" id="JACHNA010000001">
    <property type="protein sequence ID" value="MBB4736144.1"/>
    <property type="molecule type" value="Genomic_DNA"/>
</dbReference>
<dbReference type="Pfam" id="PF13193">
    <property type="entry name" value="AMP-binding_C"/>
    <property type="match status" value="1"/>
</dbReference>
<comment type="caution">
    <text evidence="7">The sequence shown here is derived from an EMBL/GenBank/DDBJ whole genome shotgun (WGS) entry which is preliminary data.</text>
</comment>
<dbReference type="Gene3D" id="3.40.50.12780">
    <property type="entry name" value="N-terminal domain of ligase-like"/>
    <property type="match status" value="1"/>
</dbReference>
<evidence type="ECO:0000256" key="2">
    <source>
        <dbReference type="ARBA" id="ARBA00022598"/>
    </source>
</evidence>
<feature type="domain" description="AMP-dependent synthetase/ligase" evidence="5">
    <location>
        <begin position="30"/>
        <end position="370"/>
    </location>
</feature>
<dbReference type="PANTHER" id="PTHR43605">
    <property type="entry name" value="ACYL-COENZYME A SYNTHETASE"/>
    <property type="match status" value="1"/>
</dbReference>
<sequence length="525" mass="56518">MTTVDHQDIRQIVDRLADPDRTVVNLLLHEHPRDAVAYVVVGADGESIRHTYADLDARSARIASVLAGHGIGPGSRVATLVGKCLDLPATILAAWRLGAVYLPLFTAFETEAVRDRLERSGAGVVVTESAQAGKIPDGAWTVLQVDDPDFQADVDAAEPVADRGGVGPDVPLVHLFTSGTTGKPKAVVHTRHHLTGWTGYMRYALGLEPDAVFWSAADPGWAYGLYTVIVGPLLVGVPSIVVADTFKAEATWELLERLEVTDFAAAPTALRALKNSDGARELPALRRISSAGEPLSPDVFDWTRDRGHPVHDHYGQTELGMCAGFPQAVDGAPDPVPGTTGVALPGWRMAVLETDSTDEAPRGRMGRLAIEVAASPFMSFVGYGSDREDPKDKFTDDGRWYLTGDLATCDGDGIFRFMSRDDDVILMAGYRIGPFDIESTLAKHPAVAASAVVAAPDVERGEIAHAFVVLAEGRTGDDALTAELQEFVKSTYARHAYPRAITYLDELPATPSGKIRRNVLREQVR</sequence>
<dbReference type="EC" id="6.2.1.1" evidence="7"/>
<dbReference type="GO" id="GO:0005524">
    <property type="term" value="F:ATP binding"/>
    <property type="evidence" value="ECO:0007669"/>
    <property type="project" value="UniProtKB-KW"/>
</dbReference>
<evidence type="ECO:0000259" key="6">
    <source>
        <dbReference type="Pfam" id="PF13193"/>
    </source>
</evidence>
<evidence type="ECO:0000259" key="5">
    <source>
        <dbReference type="Pfam" id="PF00501"/>
    </source>
</evidence>
<reference evidence="7 8" key="1">
    <citation type="submission" date="2020-08" db="EMBL/GenBank/DDBJ databases">
        <title>Sequencing the genomes of 1000 actinobacteria strains.</title>
        <authorList>
            <person name="Klenk H.-P."/>
        </authorList>
    </citation>
    <scope>NUCLEOTIDE SEQUENCE [LARGE SCALE GENOMIC DNA]</scope>
    <source>
        <strain evidence="7 8">DSM 23974</strain>
    </source>
</reference>
<dbReference type="InterPro" id="IPR051087">
    <property type="entry name" value="Mitochondrial_ACSM"/>
</dbReference>
<dbReference type="InterPro" id="IPR000873">
    <property type="entry name" value="AMP-dep_synth/lig_dom"/>
</dbReference>
<evidence type="ECO:0000256" key="3">
    <source>
        <dbReference type="ARBA" id="ARBA00022741"/>
    </source>
</evidence>
<evidence type="ECO:0000313" key="8">
    <source>
        <dbReference type="Proteomes" id="UP000540191"/>
    </source>
</evidence>
<keyword evidence="3" id="KW-0547">Nucleotide-binding</keyword>
<dbReference type="PANTHER" id="PTHR43605:SF10">
    <property type="entry name" value="ACYL-COA SYNTHETASE MEDIUM CHAIN FAMILY MEMBER 3"/>
    <property type="match status" value="1"/>
</dbReference>
<dbReference type="SUPFAM" id="SSF56801">
    <property type="entry name" value="Acetyl-CoA synthetase-like"/>
    <property type="match status" value="1"/>
</dbReference>
<feature type="domain" description="AMP-binding enzyme C-terminal" evidence="6">
    <location>
        <begin position="437"/>
        <end position="514"/>
    </location>
</feature>
<protein>
    <submittedName>
        <fullName evidence="7">Acetyl-CoA synthetase</fullName>
        <ecNumber evidence="7">6.2.1.1</ecNumber>
    </submittedName>
</protein>